<name>A0A8S5T5Y0_9CAUD</name>
<sequence length="90" mass="9956">MTVLSYFNSPTYVGEPASLPASYSLCTLQVLNGLLPPSQYASTVWVSEFNFKVTFEATLKTFEQTPLTDTENRALPLSLIVTESIIFTDV</sequence>
<reference evidence="1" key="1">
    <citation type="journal article" date="2021" name="Proc. Natl. Acad. Sci. U.S.A.">
        <title>A Catalog of Tens of Thousands of Viruses from Human Metagenomes Reveals Hidden Associations with Chronic Diseases.</title>
        <authorList>
            <person name="Tisza M.J."/>
            <person name="Buck C.B."/>
        </authorList>
    </citation>
    <scope>NUCLEOTIDE SEQUENCE</scope>
    <source>
        <strain evidence="1">CtxMM9</strain>
    </source>
</reference>
<protein>
    <submittedName>
        <fullName evidence="1">Uncharacterized protein</fullName>
    </submittedName>
</protein>
<dbReference type="EMBL" id="BK032759">
    <property type="protein sequence ID" value="DAF58748.1"/>
    <property type="molecule type" value="Genomic_DNA"/>
</dbReference>
<proteinExistence type="predicted"/>
<accession>A0A8S5T5Y0</accession>
<evidence type="ECO:0000313" key="1">
    <source>
        <dbReference type="EMBL" id="DAF58748.1"/>
    </source>
</evidence>
<organism evidence="1">
    <name type="scientific">Siphoviridae sp. ctxMM9</name>
    <dbReference type="NCBI Taxonomy" id="2827973"/>
    <lineage>
        <taxon>Viruses</taxon>
        <taxon>Duplodnaviria</taxon>
        <taxon>Heunggongvirae</taxon>
        <taxon>Uroviricota</taxon>
        <taxon>Caudoviricetes</taxon>
    </lineage>
</organism>